<keyword evidence="2" id="KW-0223">Dioxygenase</keyword>
<evidence type="ECO:0000256" key="4">
    <source>
        <dbReference type="SAM" id="MobiDB-lite"/>
    </source>
</evidence>
<evidence type="ECO:0000313" key="7">
    <source>
        <dbReference type="EMBL" id="CAK0832120.1"/>
    </source>
</evidence>
<dbReference type="PANTHER" id="PTHR11771">
    <property type="entry name" value="LIPOXYGENASE"/>
    <property type="match status" value="1"/>
</dbReference>
<dbReference type="InterPro" id="IPR036396">
    <property type="entry name" value="Cyt_P450_sf"/>
</dbReference>
<evidence type="ECO:0000256" key="1">
    <source>
        <dbReference type="ARBA" id="ARBA00022723"/>
    </source>
</evidence>
<keyword evidence="3" id="KW-0560">Oxidoreductase</keyword>
<accession>A0ABN9SK70</accession>
<dbReference type="InterPro" id="IPR013819">
    <property type="entry name" value="LipOase_C"/>
</dbReference>
<feature type="region of interest" description="Disordered" evidence="4">
    <location>
        <begin position="301"/>
        <end position="385"/>
    </location>
</feature>
<feature type="compositionally biased region" description="Basic and acidic residues" evidence="4">
    <location>
        <begin position="368"/>
        <end position="385"/>
    </location>
</feature>
<name>A0ABN9SK70_9DINO</name>
<comment type="caution">
    <text evidence="7">The sequence shown here is derived from an EMBL/GenBank/DDBJ whole genome shotgun (WGS) entry which is preliminary data.</text>
</comment>
<feature type="compositionally biased region" description="Basic residues" evidence="4">
    <location>
        <begin position="330"/>
        <end position="344"/>
    </location>
</feature>
<reference evidence="7" key="1">
    <citation type="submission" date="2023-10" db="EMBL/GenBank/DDBJ databases">
        <authorList>
            <person name="Chen Y."/>
            <person name="Shah S."/>
            <person name="Dougan E. K."/>
            <person name="Thang M."/>
            <person name="Chan C."/>
        </authorList>
    </citation>
    <scope>NUCLEOTIDE SEQUENCE [LARGE SCALE GENOMIC DNA]</scope>
</reference>
<feature type="signal peptide" evidence="5">
    <location>
        <begin position="1"/>
        <end position="24"/>
    </location>
</feature>
<keyword evidence="8" id="KW-1185">Reference proteome</keyword>
<dbReference type="InterPro" id="IPR000907">
    <property type="entry name" value="LipOase"/>
</dbReference>
<protein>
    <recommendedName>
        <fullName evidence="6">Lipoxygenase domain-containing protein</fullName>
    </recommendedName>
</protein>
<evidence type="ECO:0000256" key="2">
    <source>
        <dbReference type="ARBA" id="ARBA00022964"/>
    </source>
</evidence>
<dbReference type="Gene3D" id="1.10.630.10">
    <property type="entry name" value="Cytochrome P450"/>
    <property type="match status" value="1"/>
</dbReference>
<feature type="chain" id="PRO_5045119418" description="Lipoxygenase domain-containing protein" evidence="5">
    <location>
        <begin position="25"/>
        <end position="1528"/>
    </location>
</feature>
<dbReference type="SUPFAM" id="SSF48264">
    <property type="entry name" value="Cytochrome P450"/>
    <property type="match status" value="1"/>
</dbReference>
<dbReference type="InterPro" id="IPR036226">
    <property type="entry name" value="LipOase_C_sf"/>
</dbReference>
<keyword evidence="1" id="KW-0479">Metal-binding</keyword>
<proteinExistence type="predicted"/>
<evidence type="ECO:0000313" key="8">
    <source>
        <dbReference type="Proteomes" id="UP001189429"/>
    </source>
</evidence>
<sequence length="1528" mass="169106">MMSLTPRRGGFSMLLAVLCCVGLAALLLCAGGERDPWRAGPAAPVARAARYAPPDVLLEAAAAPPSECAAAVAGAEERESAWRRSEECKCPKGTFFTGHQVTVPQDVLDTSDISRRYYFAAEKYAGKGCVCTRLPRAEEELFAALEKQAHSNALYEALFSYTLEYLSALEGDGGSTFGADLAKGGRKPIAAGMALPWTEAGRLAVYNPYGFCPLTSHSERVAAAQKVGGTISDPSNGVVQLFNELNVWIWSDGEDPINPATDDDLFRKAEPVGVRPHDLQVLPGAAQAPRPWTEARLLHRHRAPAPGLLPPRGPPLRRRRQAPELPPPPRARRLRAALPRRRQPRAGNPGTWRAGARRGRSRCGRGPAGHEGHLGRGPDARGRGGHGNLREVWEVCDFRQGEIHRFALGPTGIADSVKEASASVTAWAKTTPFRDLLRRAVEAHGPANPWFLDEDRLLDDLTLATLFAGLVGTTDMVMKCVVYQQRDAAHVALFKENPEKYLIELMRYDSAVTSVTELLREDQAMHLEGRNITLKEGTPAQLVLASANRDPTHWMRADDFDPARSDLKDTLSWNGRVEDVEARSLERAPRHCPGHCLSLKIGAAVCAKMMGSFDELEREGKLLSHGSGAVKCSNFNDADEPPLWSPPSDLKVPAPYEQDLSEGEVLIKEHVECDSPDLYISSFTTVGQCARAVKAAGGKYFIYGKGPLKGGWCYMEYTSSPHCKEGFKKDWYDFYDIPDVPLERSLQFHADFLQWSVAEEGKQSGAATGRLGSFQFQSSEVAVLKRISKEGSNWLFSKANICVYEYRIAAREAAVWLDTYKGCADYSNNIIVPSKSNPLGSASQPELKKHDTQQLKKGLQRSTWSVCSSTEDTLFQVLSPRSFAAQGNVTPTDDSCFKMEVVSDVVSLRQRVNACPSWIKMAITAFGELSKASYSFHYNLIPEQEHNHFIARILGKDPDSSALDPTTFDTYTTGMVVVILHLQQRSFSGSRDPPSKRIVLPSSQEYLDRNIVYSFIGLPTNDIDTNSEGLDGGETCAIDAIRQLDLVDDLDTGKNTWDRVMGTLPGISSHCPFKERQRTCTRKEFVRGVYLNYTTQDGDPAYPAEMIDFAGLWYMANGKWSDHAENFLAWQHYGSHRIEAVLAGSPEEAGGAAFKLITSDLSGLDVRPGFSRVGADMFFNEAGEPMMIRTPDGQDVWRAEAESATWQYWKFAFRSSLFLKVTLVDHLWATHFTAGSSMAAAAREALPPAHPLRRLLTMFTFNTIQVNTNAFHQLLGPDALLQRSTPFYDFREVSLLAEVSIPPLTTSFGFFMNETLRSTLPARVQETPYAQDGQLIFDALKDFVDSWFDLYAGQWCAGDAVVDPAVLLFFERAQTWSMYRQHMKTDALFLGLYGEDGSLQCKGLQKWLTMLFFQVTGYHRHVGTVADSAADPDFAGFSWERGRAYTPPRQAIQLSLISATTSTTWPKISQDFSHLSEGIDKSAEAARAFHAFRAKMEDVAKTIDARNKGRAIPYMQMHPKHVECSVAV</sequence>
<keyword evidence="5" id="KW-0732">Signal</keyword>
<dbReference type="SUPFAM" id="SSF48484">
    <property type="entry name" value="Lipoxigenase"/>
    <property type="match status" value="1"/>
</dbReference>
<dbReference type="Gene3D" id="1.20.245.10">
    <property type="entry name" value="Lipoxygenase-1, Domain 5"/>
    <property type="match status" value="1"/>
</dbReference>
<evidence type="ECO:0000259" key="6">
    <source>
        <dbReference type="PROSITE" id="PS51393"/>
    </source>
</evidence>
<organism evidence="7 8">
    <name type="scientific">Prorocentrum cordatum</name>
    <dbReference type="NCBI Taxonomy" id="2364126"/>
    <lineage>
        <taxon>Eukaryota</taxon>
        <taxon>Sar</taxon>
        <taxon>Alveolata</taxon>
        <taxon>Dinophyceae</taxon>
        <taxon>Prorocentrales</taxon>
        <taxon>Prorocentraceae</taxon>
        <taxon>Prorocentrum</taxon>
    </lineage>
</organism>
<dbReference type="PROSITE" id="PS51393">
    <property type="entry name" value="LIPOXYGENASE_3"/>
    <property type="match status" value="1"/>
</dbReference>
<evidence type="ECO:0000256" key="5">
    <source>
        <dbReference type="SAM" id="SignalP"/>
    </source>
</evidence>
<dbReference type="Proteomes" id="UP001189429">
    <property type="component" value="Unassembled WGS sequence"/>
</dbReference>
<evidence type="ECO:0000256" key="3">
    <source>
        <dbReference type="ARBA" id="ARBA00023002"/>
    </source>
</evidence>
<feature type="domain" description="Lipoxygenase" evidence="6">
    <location>
        <begin position="1183"/>
        <end position="1528"/>
    </location>
</feature>
<dbReference type="EMBL" id="CAUYUJ010011558">
    <property type="protein sequence ID" value="CAK0832120.1"/>
    <property type="molecule type" value="Genomic_DNA"/>
</dbReference>
<gene>
    <name evidence="7" type="ORF">PCOR1329_LOCUS30219</name>
</gene>